<dbReference type="EMBL" id="FNYC01000002">
    <property type="protein sequence ID" value="SEI73533.1"/>
    <property type="molecule type" value="Genomic_DNA"/>
</dbReference>
<dbReference type="InterPro" id="IPR006260">
    <property type="entry name" value="TonB/TolA_C"/>
</dbReference>
<dbReference type="RefSeq" id="WP_091335521.1">
    <property type="nucleotide sequence ID" value="NZ_FNYC01000002.1"/>
</dbReference>
<evidence type="ECO:0000256" key="2">
    <source>
        <dbReference type="ARBA" id="ARBA00022692"/>
    </source>
</evidence>
<sequence>MPRLRITAALSVLALLIGIWGTDWLSGFTDDWIGPPPRPAAQAAARAHRAPVRHRAHAAPRVVGAQPEAAPHPVPVASPALVPLDTPPGPSSWVQLRGHLDGRVVLDVATDGTGQVTAARVARSSGDPVLDAHAVATVQRWRFAVPAGAAGVQGELPMRFDSRAPSTPP</sequence>
<dbReference type="OrthoDB" id="5955134at2"/>
<dbReference type="SUPFAM" id="SSF74653">
    <property type="entry name" value="TolA/TonB C-terminal domain"/>
    <property type="match status" value="1"/>
</dbReference>
<evidence type="ECO:0000256" key="1">
    <source>
        <dbReference type="ARBA" id="ARBA00004167"/>
    </source>
</evidence>
<organism evidence="6 7">
    <name type="scientific">Frateuria terrea</name>
    <dbReference type="NCBI Taxonomy" id="529704"/>
    <lineage>
        <taxon>Bacteria</taxon>
        <taxon>Pseudomonadati</taxon>
        <taxon>Pseudomonadota</taxon>
        <taxon>Gammaproteobacteria</taxon>
        <taxon>Lysobacterales</taxon>
        <taxon>Rhodanobacteraceae</taxon>
        <taxon>Frateuria</taxon>
    </lineage>
</organism>
<reference evidence="6 7" key="1">
    <citation type="submission" date="2016-10" db="EMBL/GenBank/DDBJ databases">
        <authorList>
            <person name="de Groot N.N."/>
        </authorList>
    </citation>
    <scope>NUCLEOTIDE SEQUENCE [LARGE SCALE GENOMIC DNA]</scope>
    <source>
        <strain evidence="6 7">DSM 26515</strain>
    </source>
</reference>
<dbReference type="STRING" id="529704.SAMN02927913_1545"/>
<dbReference type="NCBIfam" id="TIGR01352">
    <property type="entry name" value="tonB_Cterm"/>
    <property type="match status" value="1"/>
</dbReference>
<dbReference type="Gene3D" id="3.30.1150.10">
    <property type="match status" value="1"/>
</dbReference>
<dbReference type="Proteomes" id="UP000199420">
    <property type="component" value="Unassembled WGS sequence"/>
</dbReference>
<keyword evidence="3" id="KW-1133">Transmembrane helix</keyword>
<keyword evidence="7" id="KW-1185">Reference proteome</keyword>
<evidence type="ECO:0000256" key="3">
    <source>
        <dbReference type="ARBA" id="ARBA00022989"/>
    </source>
</evidence>
<name>A0A1H6T0A0_9GAMM</name>
<gene>
    <name evidence="6" type="ORF">SAMN04487997_1630</name>
</gene>
<dbReference type="GO" id="GO:0016020">
    <property type="term" value="C:membrane"/>
    <property type="evidence" value="ECO:0007669"/>
    <property type="project" value="UniProtKB-SubCell"/>
</dbReference>
<dbReference type="PROSITE" id="PS52015">
    <property type="entry name" value="TONB_CTD"/>
    <property type="match status" value="1"/>
</dbReference>
<dbReference type="AlphaFoldDB" id="A0A1H6T0A0"/>
<evidence type="ECO:0000313" key="6">
    <source>
        <dbReference type="EMBL" id="SEI73533.1"/>
    </source>
</evidence>
<dbReference type="InterPro" id="IPR037682">
    <property type="entry name" value="TonB_C"/>
</dbReference>
<keyword evidence="2" id="KW-0812">Transmembrane</keyword>
<proteinExistence type="predicted"/>
<feature type="domain" description="TonB C-terminal" evidence="5">
    <location>
        <begin position="76"/>
        <end position="169"/>
    </location>
</feature>
<protein>
    <submittedName>
        <fullName evidence="6">Protein TonB</fullName>
    </submittedName>
</protein>
<dbReference type="Pfam" id="PF03544">
    <property type="entry name" value="TonB_C"/>
    <property type="match status" value="1"/>
</dbReference>
<evidence type="ECO:0000259" key="5">
    <source>
        <dbReference type="PROSITE" id="PS52015"/>
    </source>
</evidence>
<dbReference type="GO" id="GO:0055085">
    <property type="term" value="P:transmembrane transport"/>
    <property type="evidence" value="ECO:0007669"/>
    <property type="project" value="InterPro"/>
</dbReference>
<comment type="subcellular location">
    <subcellularLocation>
        <location evidence="1">Membrane</location>
        <topology evidence="1">Single-pass membrane protein</topology>
    </subcellularLocation>
</comment>
<evidence type="ECO:0000256" key="4">
    <source>
        <dbReference type="ARBA" id="ARBA00023136"/>
    </source>
</evidence>
<keyword evidence="4" id="KW-0472">Membrane</keyword>
<accession>A0A1H6T0A0</accession>
<evidence type="ECO:0000313" key="7">
    <source>
        <dbReference type="Proteomes" id="UP000199420"/>
    </source>
</evidence>